<feature type="compositionally biased region" description="Basic and acidic residues" evidence="1">
    <location>
        <begin position="95"/>
        <end position="104"/>
    </location>
</feature>
<feature type="compositionally biased region" description="Basic and acidic residues" evidence="1">
    <location>
        <begin position="13"/>
        <end position="24"/>
    </location>
</feature>
<name>A0A4Y7KEK3_PAPSO</name>
<dbReference type="Proteomes" id="UP000316621">
    <property type="component" value="Chromosome 7"/>
</dbReference>
<dbReference type="EMBL" id="CM010721">
    <property type="protein sequence ID" value="RZC71276.1"/>
    <property type="molecule type" value="Genomic_DNA"/>
</dbReference>
<evidence type="ECO:0000256" key="1">
    <source>
        <dbReference type="SAM" id="MobiDB-lite"/>
    </source>
</evidence>
<feature type="compositionally biased region" description="Acidic residues" evidence="1">
    <location>
        <begin position="30"/>
        <end position="43"/>
    </location>
</feature>
<feature type="compositionally biased region" description="Basic and acidic residues" evidence="1">
    <location>
        <begin position="44"/>
        <end position="54"/>
    </location>
</feature>
<evidence type="ECO:0000313" key="3">
    <source>
        <dbReference type="Proteomes" id="UP000316621"/>
    </source>
</evidence>
<feature type="compositionally biased region" description="Basic residues" evidence="1">
    <location>
        <begin position="79"/>
        <end position="94"/>
    </location>
</feature>
<organism evidence="2 3">
    <name type="scientific">Papaver somniferum</name>
    <name type="common">Opium poppy</name>
    <dbReference type="NCBI Taxonomy" id="3469"/>
    <lineage>
        <taxon>Eukaryota</taxon>
        <taxon>Viridiplantae</taxon>
        <taxon>Streptophyta</taxon>
        <taxon>Embryophyta</taxon>
        <taxon>Tracheophyta</taxon>
        <taxon>Spermatophyta</taxon>
        <taxon>Magnoliopsida</taxon>
        <taxon>Ranunculales</taxon>
        <taxon>Papaveraceae</taxon>
        <taxon>Papaveroideae</taxon>
        <taxon>Papaver</taxon>
    </lineage>
</organism>
<sequence>MSDVSSYDGSENDSDKGIKCKEDSSAVSPDENDDDGTSSDPEDGSSKGGDEDISKVQNSKLKLSKRRAGETLTSGNPNKKARPSMPAHHHAKKPIRGEKLKQETSKSAATLEFPIRACSRSSYQGVASNPKIADFQGETKEIAKSLAMKAKFYELWR</sequence>
<accession>A0A4Y7KEK3</accession>
<dbReference type="AlphaFoldDB" id="A0A4Y7KEK3"/>
<dbReference type="Gramene" id="RZC71276">
    <property type="protein sequence ID" value="RZC71276"/>
    <property type="gene ID" value="C5167_034470"/>
</dbReference>
<evidence type="ECO:0000313" key="2">
    <source>
        <dbReference type="EMBL" id="RZC71276.1"/>
    </source>
</evidence>
<keyword evidence="3" id="KW-1185">Reference proteome</keyword>
<reference evidence="2 3" key="1">
    <citation type="journal article" date="2018" name="Science">
        <title>The opium poppy genome and morphinan production.</title>
        <authorList>
            <person name="Guo L."/>
            <person name="Winzer T."/>
            <person name="Yang X."/>
            <person name="Li Y."/>
            <person name="Ning Z."/>
            <person name="He Z."/>
            <person name="Teodor R."/>
            <person name="Lu Y."/>
            <person name="Bowser T.A."/>
            <person name="Graham I.A."/>
            <person name="Ye K."/>
        </authorList>
    </citation>
    <scope>NUCLEOTIDE SEQUENCE [LARGE SCALE GENOMIC DNA]</scope>
    <source>
        <strain evidence="3">cv. HN1</strain>
        <tissue evidence="2">Leaves</tissue>
    </source>
</reference>
<gene>
    <name evidence="2" type="ORF">C5167_034470</name>
</gene>
<protein>
    <submittedName>
        <fullName evidence="2">Uncharacterized protein</fullName>
    </submittedName>
</protein>
<feature type="region of interest" description="Disordered" evidence="1">
    <location>
        <begin position="1"/>
        <end position="107"/>
    </location>
</feature>
<proteinExistence type="predicted"/>